<dbReference type="PROSITE" id="PS50048">
    <property type="entry name" value="ZN2_CY6_FUNGAL_2"/>
    <property type="match status" value="1"/>
</dbReference>
<dbReference type="GO" id="GO:0000981">
    <property type="term" value="F:DNA-binding transcription factor activity, RNA polymerase II-specific"/>
    <property type="evidence" value="ECO:0007669"/>
    <property type="project" value="InterPro"/>
</dbReference>
<dbReference type="SUPFAM" id="SSF57701">
    <property type="entry name" value="Zn2/Cys6 DNA-binding domain"/>
    <property type="match status" value="1"/>
</dbReference>
<dbReference type="GO" id="GO:0008270">
    <property type="term" value="F:zinc ion binding"/>
    <property type="evidence" value="ECO:0007669"/>
    <property type="project" value="InterPro"/>
</dbReference>
<keyword evidence="9" id="KW-1185">Reference proteome</keyword>
<name>A0A139IDN2_9PEZI</name>
<dbReference type="Proteomes" id="UP000073492">
    <property type="component" value="Unassembled WGS sequence"/>
</dbReference>
<evidence type="ECO:0000256" key="3">
    <source>
        <dbReference type="ARBA" id="ARBA00023125"/>
    </source>
</evidence>
<dbReference type="Gene3D" id="4.10.240.10">
    <property type="entry name" value="Zn(2)-C6 fungal-type DNA-binding domain"/>
    <property type="match status" value="1"/>
</dbReference>
<evidence type="ECO:0000313" key="9">
    <source>
        <dbReference type="Proteomes" id="UP000073492"/>
    </source>
</evidence>
<dbReference type="AlphaFoldDB" id="A0A139IDN2"/>
<feature type="compositionally biased region" description="Basic and acidic residues" evidence="6">
    <location>
        <begin position="222"/>
        <end position="238"/>
    </location>
</feature>
<keyword evidence="4" id="KW-0804">Transcription</keyword>
<dbReference type="InterPro" id="IPR036864">
    <property type="entry name" value="Zn2-C6_fun-type_DNA-bd_sf"/>
</dbReference>
<dbReference type="GO" id="GO:0000978">
    <property type="term" value="F:RNA polymerase II cis-regulatory region sequence-specific DNA binding"/>
    <property type="evidence" value="ECO:0007669"/>
    <property type="project" value="TreeGrafter"/>
</dbReference>
<dbReference type="GO" id="GO:0005634">
    <property type="term" value="C:nucleus"/>
    <property type="evidence" value="ECO:0007669"/>
    <property type="project" value="TreeGrafter"/>
</dbReference>
<feature type="region of interest" description="Disordered" evidence="6">
    <location>
        <begin position="205"/>
        <end position="238"/>
    </location>
</feature>
<dbReference type="InterPro" id="IPR007219">
    <property type="entry name" value="XnlR_reg_dom"/>
</dbReference>
<dbReference type="InterPro" id="IPR051127">
    <property type="entry name" value="Fungal_SecMet_Regulators"/>
</dbReference>
<keyword evidence="5" id="KW-0539">Nucleus</keyword>
<protein>
    <recommendedName>
        <fullName evidence="7">Zn(2)-C6 fungal-type domain-containing protein</fullName>
    </recommendedName>
</protein>
<dbReference type="EMBL" id="LFZO01000138">
    <property type="protein sequence ID" value="KXT12830.1"/>
    <property type="molecule type" value="Genomic_DNA"/>
</dbReference>
<dbReference type="GO" id="GO:0006351">
    <property type="term" value="P:DNA-templated transcription"/>
    <property type="evidence" value="ECO:0007669"/>
    <property type="project" value="InterPro"/>
</dbReference>
<dbReference type="SMART" id="SM00906">
    <property type="entry name" value="Fungal_trans"/>
    <property type="match status" value="1"/>
</dbReference>
<dbReference type="PANTHER" id="PTHR47424:SF3">
    <property type="entry name" value="REGULATORY PROTEIN GAL4"/>
    <property type="match status" value="1"/>
</dbReference>
<organism evidence="8 9">
    <name type="scientific">Pseudocercospora musae</name>
    <dbReference type="NCBI Taxonomy" id="113226"/>
    <lineage>
        <taxon>Eukaryota</taxon>
        <taxon>Fungi</taxon>
        <taxon>Dikarya</taxon>
        <taxon>Ascomycota</taxon>
        <taxon>Pezizomycotina</taxon>
        <taxon>Dothideomycetes</taxon>
        <taxon>Dothideomycetidae</taxon>
        <taxon>Mycosphaerellales</taxon>
        <taxon>Mycosphaerellaceae</taxon>
        <taxon>Pseudocercospora</taxon>
    </lineage>
</organism>
<evidence type="ECO:0000256" key="2">
    <source>
        <dbReference type="ARBA" id="ARBA00023015"/>
    </source>
</evidence>
<dbReference type="CDD" id="cd12148">
    <property type="entry name" value="fungal_TF_MHR"/>
    <property type="match status" value="1"/>
</dbReference>
<evidence type="ECO:0000256" key="6">
    <source>
        <dbReference type="SAM" id="MobiDB-lite"/>
    </source>
</evidence>
<gene>
    <name evidence="8" type="ORF">AC579_7614</name>
</gene>
<feature type="domain" description="Zn(2)-C6 fungal-type" evidence="7">
    <location>
        <begin position="52"/>
        <end position="82"/>
    </location>
</feature>
<sequence>MDEGKARNGQPWLTLRVPTENDWASIYFQCSPNGASGDLCAMEMKRRRVTQACDRCRALKSKCDGLQPICGRCKAYGYHCTWQTGRRRGFPNGDVSPSHFQPDSASNPDIEALRRGIRAYDELLVNMRGKMPDGSLAALDLSLARIRMGLPGEVLEGRPQSSDFQESIPAILKRHYSENDADERYLGEASDVRFVHALQDLLRISNPHTPPDPTNQIGSYEKQARSGGEMEHLRPPEMPTREEADRYVEIYFSTVHVAYPFLYQPGFRQKYDDFWMTQSARDVSPQFFCTMLAVFALGSLYTMFSSKASLRTCAHERLYEQSWTLAKKLDSGHGRNSVCMLLVQCFYLFASCQTERCWTTLGVALKIAQCLGLHVEEEHPPRRHSKIERELRRRAWHACYVLDCMLSLQTGRPQMVRIRDTAINLPHPLDDSQWHFEQDIIPTPSSEPQHGDYFASEVRLSYIVEQIIVDLYGPRRAVSEHVSLAPIELLDRRLLQWRHELSRHLRFDLGHAFERSLIFRKQRNMLGIKYHYLRALIHRPHLCTKWLKADTYGPISTSSRIAQQVLASERICIAEAQETARMLHHITNEQHVIHDYPWWHMVPCLLCACSILLVASKWAAVHNNPLEVPREVLEDDAAVCLRVFDALGKHFDAARLAGDMMRALQSQQFPIKNSLTPDGSRPGSHAGRGSQMEHAPHAPITNAVNTEIQMRAAIAANLQGHHHVEGGPIDVWSEWPCELSDSLLWSQQFALPTDNSSAEAPWQPPPEHDR</sequence>
<comment type="caution">
    <text evidence="8">The sequence shown here is derived from an EMBL/GenBank/DDBJ whole genome shotgun (WGS) entry which is preliminary data.</text>
</comment>
<evidence type="ECO:0000256" key="4">
    <source>
        <dbReference type="ARBA" id="ARBA00023163"/>
    </source>
</evidence>
<dbReference type="PROSITE" id="PS00463">
    <property type="entry name" value="ZN2_CY6_FUNGAL_1"/>
    <property type="match status" value="1"/>
</dbReference>
<evidence type="ECO:0000256" key="1">
    <source>
        <dbReference type="ARBA" id="ARBA00022723"/>
    </source>
</evidence>
<dbReference type="Pfam" id="PF04082">
    <property type="entry name" value="Fungal_trans"/>
    <property type="match status" value="1"/>
</dbReference>
<dbReference type="GO" id="GO:0000435">
    <property type="term" value="P:positive regulation of transcription from RNA polymerase II promoter by galactose"/>
    <property type="evidence" value="ECO:0007669"/>
    <property type="project" value="TreeGrafter"/>
</dbReference>
<evidence type="ECO:0000313" key="8">
    <source>
        <dbReference type="EMBL" id="KXT12830.1"/>
    </source>
</evidence>
<keyword evidence="1" id="KW-0479">Metal-binding</keyword>
<dbReference type="CDD" id="cd00067">
    <property type="entry name" value="GAL4"/>
    <property type="match status" value="1"/>
</dbReference>
<dbReference type="SMART" id="SM00066">
    <property type="entry name" value="GAL4"/>
    <property type="match status" value="1"/>
</dbReference>
<dbReference type="InterPro" id="IPR001138">
    <property type="entry name" value="Zn2Cys6_DnaBD"/>
</dbReference>
<keyword evidence="3" id="KW-0238">DNA-binding</keyword>
<reference evidence="8 9" key="1">
    <citation type="submission" date="2015-07" db="EMBL/GenBank/DDBJ databases">
        <title>Comparative genomics of the Sigatoka disease complex on banana suggests a link between parallel evolutionary changes in Pseudocercospora fijiensis and Pseudocercospora eumusae and increased virulence on the banana host.</title>
        <authorList>
            <person name="Chang T.-C."/>
            <person name="Salvucci A."/>
            <person name="Crous P.W."/>
            <person name="Stergiopoulos I."/>
        </authorList>
    </citation>
    <scope>NUCLEOTIDE SEQUENCE [LARGE SCALE GENOMIC DNA]</scope>
    <source>
        <strain evidence="8 9">CBS 116634</strain>
    </source>
</reference>
<dbReference type="STRING" id="113226.A0A139IDN2"/>
<evidence type="ECO:0000256" key="5">
    <source>
        <dbReference type="ARBA" id="ARBA00023242"/>
    </source>
</evidence>
<dbReference type="OrthoDB" id="424974at2759"/>
<keyword evidence="2" id="KW-0805">Transcription regulation</keyword>
<proteinExistence type="predicted"/>
<dbReference type="PANTHER" id="PTHR47424">
    <property type="entry name" value="REGULATORY PROTEIN GAL4"/>
    <property type="match status" value="1"/>
</dbReference>
<accession>A0A139IDN2</accession>
<feature type="region of interest" description="Disordered" evidence="6">
    <location>
        <begin position="671"/>
        <end position="695"/>
    </location>
</feature>
<dbReference type="Pfam" id="PF00172">
    <property type="entry name" value="Zn_clus"/>
    <property type="match status" value="1"/>
</dbReference>
<evidence type="ECO:0000259" key="7">
    <source>
        <dbReference type="PROSITE" id="PS50048"/>
    </source>
</evidence>